<evidence type="ECO:0000313" key="3">
    <source>
        <dbReference type="Proteomes" id="UP000077202"/>
    </source>
</evidence>
<comment type="caution">
    <text evidence="2">The sequence shown here is derived from an EMBL/GenBank/DDBJ whole genome shotgun (WGS) entry which is preliminary data.</text>
</comment>
<dbReference type="AlphaFoldDB" id="A0A176VUL3"/>
<organism evidence="2 3">
    <name type="scientific">Marchantia polymorpha subsp. ruderalis</name>
    <dbReference type="NCBI Taxonomy" id="1480154"/>
    <lineage>
        <taxon>Eukaryota</taxon>
        <taxon>Viridiplantae</taxon>
        <taxon>Streptophyta</taxon>
        <taxon>Embryophyta</taxon>
        <taxon>Marchantiophyta</taxon>
        <taxon>Marchantiopsida</taxon>
        <taxon>Marchantiidae</taxon>
        <taxon>Marchantiales</taxon>
        <taxon>Marchantiaceae</taxon>
        <taxon>Marchantia</taxon>
    </lineage>
</organism>
<keyword evidence="3" id="KW-1185">Reference proteome</keyword>
<name>A0A176VUL3_MARPO</name>
<protein>
    <submittedName>
        <fullName evidence="2">Uncharacterized protein</fullName>
    </submittedName>
</protein>
<evidence type="ECO:0000256" key="1">
    <source>
        <dbReference type="SAM" id="MobiDB-lite"/>
    </source>
</evidence>
<dbReference type="Proteomes" id="UP000077202">
    <property type="component" value="Unassembled WGS sequence"/>
</dbReference>
<gene>
    <name evidence="2" type="ORF">AXG93_1877s1090</name>
</gene>
<feature type="region of interest" description="Disordered" evidence="1">
    <location>
        <begin position="259"/>
        <end position="344"/>
    </location>
</feature>
<accession>A0A176VUL3</accession>
<proteinExistence type="predicted"/>
<sequence length="344" mass="37675">MWWSQSGPDVEFVRWKLSGAVAMEMEVEYSPRSGREVWGEGRGSRVGGIVQVNGIKKCSCSWTEKGRVLKIPSPKSRIANLKREGGGWELAGELKLGELVLVRIGVGIEGAVCTHHEPHSMNPRQVLYKRPSRYRSPRKPCWMATLRCSESTAQPRPLHASPLAVISSAIVGIFEDSSPTVHCTWSQLGRLAAGATAKVRALRACFGESSDAKLDLWDGWRLFPSGVSLIRTGAAGQIRESFAGGSRRLWMERGEPVARSDGAVGKVPKAGNAKAERRLETQTQRRKSRLAIGSRGTEVSTRPAGSRSESRPHVAKGRALDVEEIGEAANDSANDSWRENWRQG</sequence>
<dbReference type="EMBL" id="LVLJ01002824">
    <property type="protein sequence ID" value="OAE23566.1"/>
    <property type="molecule type" value="Genomic_DNA"/>
</dbReference>
<evidence type="ECO:0000313" key="2">
    <source>
        <dbReference type="EMBL" id="OAE23566.1"/>
    </source>
</evidence>
<reference evidence="2" key="1">
    <citation type="submission" date="2016-03" db="EMBL/GenBank/DDBJ databases">
        <title>Mechanisms controlling the formation of the plant cell surface in tip-growing cells are functionally conserved among land plants.</title>
        <authorList>
            <person name="Honkanen S."/>
            <person name="Jones V.A."/>
            <person name="Morieri G."/>
            <person name="Champion C."/>
            <person name="Hetherington A.J."/>
            <person name="Kelly S."/>
            <person name="Saint-Marcoux D."/>
            <person name="Proust H."/>
            <person name="Prescott H."/>
            <person name="Dolan L."/>
        </authorList>
    </citation>
    <scope>NUCLEOTIDE SEQUENCE [LARGE SCALE GENOMIC DNA]</scope>
    <source>
        <tissue evidence="2">Whole gametophyte</tissue>
    </source>
</reference>